<feature type="transmembrane region" description="Helical" evidence="2">
    <location>
        <begin position="105"/>
        <end position="130"/>
    </location>
</feature>
<dbReference type="RefSeq" id="XP_001884150.1">
    <property type="nucleotide sequence ID" value="XM_001884115.1"/>
</dbReference>
<reference evidence="3 4" key="1">
    <citation type="journal article" date="2008" name="Nature">
        <title>The genome of Laccaria bicolor provides insights into mycorrhizal symbiosis.</title>
        <authorList>
            <person name="Martin F."/>
            <person name="Aerts A."/>
            <person name="Ahren D."/>
            <person name="Brun A."/>
            <person name="Danchin E.G.J."/>
            <person name="Duchaussoy F."/>
            <person name="Gibon J."/>
            <person name="Kohler A."/>
            <person name="Lindquist E."/>
            <person name="Pereda V."/>
            <person name="Salamov A."/>
            <person name="Shapiro H.J."/>
            <person name="Wuyts J."/>
            <person name="Blaudez D."/>
            <person name="Buee M."/>
            <person name="Brokstein P."/>
            <person name="Canbaeck B."/>
            <person name="Cohen D."/>
            <person name="Courty P.E."/>
            <person name="Coutinho P.M."/>
            <person name="Delaruelle C."/>
            <person name="Detter J.C."/>
            <person name="Deveau A."/>
            <person name="DiFazio S."/>
            <person name="Duplessis S."/>
            <person name="Fraissinet-Tachet L."/>
            <person name="Lucic E."/>
            <person name="Frey-Klett P."/>
            <person name="Fourrey C."/>
            <person name="Feussner I."/>
            <person name="Gay G."/>
            <person name="Grimwood J."/>
            <person name="Hoegger P.J."/>
            <person name="Jain P."/>
            <person name="Kilaru S."/>
            <person name="Labbe J."/>
            <person name="Lin Y.C."/>
            <person name="Legue V."/>
            <person name="Le Tacon F."/>
            <person name="Marmeisse R."/>
            <person name="Melayah D."/>
            <person name="Montanini B."/>
            <person name="Muratet M."/>
            <person name="Nehls U."/>
            <person name="Niculita-Hirzel H."/>
            <person name="Oudot-Le Secq M.P."/>
            <person name="Peter M."/>
            <person name="Quesneville H."/>
            <person name="Rajashekar B."/>
            <person name="Reich M."/>
            <person name="Rouhier N."/>
            <person name="Schmutz J."/>
            <person name="Yin T."/>
            <person name="Chalot M."/>
            <person name="Henrissat B."/>
            <person name="Kuees U."/>
            <person name="Lucas S."/>
            <person name="Van de Peer Y."/>
            <person name="Podila G.K."/>
            <person name="Polle A."/>
            <person name="Pukkila P.J."/>
            <person name="Richardson P.M."/>
            <person name="Rouze P."/>
            <person name="Sanders I.R."/>
            <person name="Stajich J.E."/>
            <person name="Tunlid A."/>
            <person name="Tuskan G."/>
            <person name="Grigoriev I.V."/>
        </authorList>
    </citation>
    <scope>NUCLEOTIDE SEQUENCE [LARGE SCALE GENOMIC DNA]</scope>
    <source>
        <strain evidence="4">S238N-H82 / ATCC MYA-4686</strain>
    </source>
</reference>
<keyword evidence="2" id="KW-0812">Transmembrane</keyword>
<evidence type="ECO:0000313" key="3">
    <source>
        <dbReference type="EMBL" id="EDR05185.1"/>
    </source>
</evidence>
<protein>
    <submittedName>
        <fullName evidence="3">Predicted protein</fullName>
    </submittedName>
</protein>
<organism evidence="4">
    <name type="scientific">Laccaria bicolor (strain S238N-H82 / ATCC MYA-4686)</name>
    <name type="common">Bicoloured deceiver</name>
    <name type="synonym">Laccaria laccata var. bicolor</name>
    <dbReference type="NCBI Taxonomy" id="486041"/>
    <lineage>
        <taxon>Eukaryota</taxon>
        <taxon>Fungi</taxon>
        <taxon>Dikarya</taxon>
        <taxon>Basidiomycota</taxon>
        <taxon>Agaricomycotina</taxon>
        <taxon>Agaricomycetes</taxon>
        <taxon>Agaricomycetidae</taxon>
        <taxon>Agaricales</taxon>
        <taxon>Agaricineae</taxon>
        <taxon>Hydnangiaceae</taxon>
        <taxon>Laccaria</taxon>
    </lineage>
</organism>
<accession>B0DJV6</accession>
<evidence type="ECO:0000256" key="1">
    <source>
        <dbReference type="SAM" id="MobiDB-lite"/>
    </source>
</evidence>
<dbReference type="OrthoDB" id="2991366at2759"/>
<feature type="transmembrane region" description="Helical" evidence="2">
    <location>
        <begin position="590"/>
        <end position="612"/>
    </location>
</feature>
<dbReference type="KEGG" id="lbc:LACBIDRAFT_303618"/>
<proteinExistence type="predicted"/>
<feature type="transmembrane region" description="Helical" evidence="2">
    <location>
        <begin position="177"/>
        <end position="194"/>
    </location>
</feature>
<dbReference type="Proteomes" id="UP000001194">
    <property type="component" value="Unassembled WGS sequence"/>
</dbReference>
<keyword evidence="2" id="KW-0472">Membrane</keyword>
<sequence>MSKPPLIHQATSATVIRQDDPPTANDQSEKPLEDSKSEHTTATNRHVAEEVVPRGSGPSVHDILAFIGISIMLIWPWIFFGVVWAKKGIQMNNHVAKVITNNPHATTYFITLICSIISMIVSVLFSLSIIRFAQELVSHRHPTEPFTLSVLLAFRRQTWPWGKSLKDAKSLMTKKKWWPAVLLIICVLTFPHLISSTTSLLTPAPFNRTVALTGTELDFSSTASDCLAWFAAHPIANNCGWQVSHYETLQDTSLRACGYQFYKGIPYTNCLGENQMVDVLEAGRGNILELVTNNTQSLTFSQLGAEDGLHFLGPIRGLLPIGPNGVPAFNTLAPSPFSKPEVVAGMTSYSYTLNHQGLKSNVSCSYAQTNPFVVGALFPGYGGAIQYNASCASLGGAEVLTNVLSLHSTYGNNTLVYWACQSVVNGVPVASYTVYLTGYNFYKSEIGNIICTVNPVQAAIFPVTYQSAARIFTTAGPTIAAPIAFSTHINNALIGLGDIISEGQNFQSNQVAESVFTFGVKSFGVLPQQSFLYLQLFEQMIQGILEYETTYIRLIYSTVPNPPASCKRSVDGMVKYAVIGWFVTSANIGFLIPMTIINGAALIALLLAVLLAKTGGYIFHPFHPRPVTYGDHIGDHEQVPDEWRHKVTFHPTSVRFFGFYSVFFHCVDSSIGGSRSSRNTSIAK</sequence>
<keyword evidence="4" id="KW-1185">Reference proteome</keyword>
<gene>
    <name evidence="3" type="ORF">LACBIDRAFT_303618</name>
</gene>
<name>B0DJV6_LACBS</name>
<dbReference type="GeneID" id="6079824"/>
<dbReference type="STRING" id="486041.B0DJV6"/>
<evidence type="ECO:0000313" key="4">
    <source>
        <dbReference type="Proteomes" id="UP000001194"/>
    </source>
</evidence>
<feature type="region of interest" description="Disordered" evidence="1">
    <location>
        <begin position="1"/>
        <end position="44"/>
    </location>
</feature>
<keyword evidence="2" id="KW-1133">Transmembrane helix</keyword>
<evidence type="ECO:0000256" key="2">
    <source>
        <dbReference type="SAM" id="Phobius"/>
    </source>
</evidence>
<feature type="transmembrane region" description="Helical" evidence="2">
    <location>
        <begin position="63"/>
        <end position="85"/>
    </location>
</feature>
<dbReference type="HOGENOM" id="CLU_016816_0_0_1"/>
<dbReference type="EMBL" id="DS547114">
    <property type="protein sequence ID" value="EDR05185.1"/>
    <property type="molecule type" value="Genomic_DNA"/>
</dbReference>
<dbReference type="AlphaFoldDB" id="B0DJV6"/>
<feature type="compositionally biased region" description="Basic and acidic residues" evidence="1">
    <location>
        <begin position="27"/>
        <end position="39"/>
    </location>
</feature>
<dbReference type="InParanoid" id="B0DJV6"/>